<feature type="compositionally biased region" description="Basic and acidic residues" evidence="1">
    <location>
        <begin position="59"/>
        <end position="73"/>
    </location>
</feature>
<name>A0A6J4MJ50_9ACTN</name>
<gene>
    <name evidence="2" type="ORF">AVDCRST_MAG16-2884</name>
</gene>
<dbReference type="EMBL" id="CADCUE010000272">
    <property type="protein sequence ID" value="CAA9358710.1"/>
    <property type="molecule type" value="Genomic_DNA"/>
</dbReference>
<feature type="compositionally biased region" description="Basic and acidic residues" evidence="1">
    <location>
        <begin position="313"/>
        <end position="327"/>
    </location>
</feature>
<sequence>MVDGARQVRARVAADVLADDGLQVRRVPPAHRVAGQEQRHDAPAHRGGQVRRAGVVGDDDGRVAQQDRVRPERGAAGQVDDGSAAGGDHRPGGRRLARHAADRHGQSRVGQPVGDLGEALHRPAPAGGGRARVQDGVRTGCQPRCARRLLVFRGERPLEPARCTGRQSQVLEQHQVAVDLVPGRGIGQVQGRVQPGRPRRGEAADPPGTRGRRDRVRRRVVAVGLHREVPAPLDHRRGPLRQGPVGGPLGDAGRAREGHQLVHPRGHPGHHSGHLGPGRQGDVQVRPGGAQGPHGRHGAQQVSETDAQPDEQDAAHRGVEQRREGHRPVLVARRLHRRSLPPAVRM</sequence>
<feature type="region of interest" description="Disordered" evidence="1">
    <location>
        <begin position="188"/>
        <end position="346"/>
    </location>
</feature>
<feature type="compositionally biased region" description="Basic and acidic residues" evidence="1">
    <location>
        <begin position="225"/>
        <end position="237"/>
    </location>
</feature>
<feature type="region of interest" description="Disordered" evidence="1">
    <location>
        <begin position="31"/>
        <end position="136"/>
    </location>
</feature>
<evidence type="ECO:0000256" key="1">
    <source>
        <dbReference type="SAM" id="MobiDB-lite"/>
    </source>
</evidence>
<evidence type="ECO:0000313" key="2">
    <source>
        <dbReference type="EMBL" id="CAA9358710.1"/>
    </source>
</evidence>
<reference evidence="2" key="1">
    <citation type="submission" date="2020-02" db="EMBL/GenBank/DDBJ databases">
        <authorList>
            <person name="Meier V. D."/>
        </authorList>
    </citation>
    <scope>NUCLEOTIDE SEQUENCE</scope>
    <source>
        <strain evidence="2">AVDCRST_MAG16</strain>
    </source>
</reference>
<feature type="compositionally biased region" description="Low complexity" evidence="1">
    <location>
        <begin position="46"/>
        <end position="56"/>
    </location>
</feature>
<accession>A0A6J4MJ50</accession>
<organism evidence="2">
    <name type="scientific">uncultured Frankineae bacterium</name>
    <dbReference type="NCBI Taxonomy" id="437475"/>
    <lineage>
        <taxon>Bacteria</taxon>
        <taxon>Bacillati</taxon>
        <taxon>Actinomycetota</taxon>
        <taxon>Actinomycetes</taxon>
        <taxon>Frankiales</taxon>
        <taxon>environmental samples</taxon>
    </lineage>
</organism>
<feature type="compositionally biased region" description="Basic residues" evidence="1">
    <location>
        <begin position="210"/>
        <end position="220"/>
    </location>
</feature>
<proteinExistence type="predicted"/>
<dbReference type="AlphaFoldDB" id="A0A6J4MJ50"/>
<feature type="compositionally biased region" description="Basic residues" evidence="1">
    <location>
        <begin position="262"/>
        <end position="273"/>
    </location>
</feature>
<protein>
    <submittedName>
        <fullName evidence="2">Uncharacterized protein</fullName>
    </submittedName>
</protein>